<dbReference type="EMBL" id="CP000776">
    <property type="protein sequence ID" value="ABS51376.1"/>
    <property type="molecule type" value="Genomic_DNA"/>
</dbReference>
<evidence type="ECO:0000313" key="14">
    <source>
        <dbReference type="EMBL" id="ABS51376.1"/>
    </source>
</evidence>
<dbReference type="PRINTS" id="PR00417">
    <property type="entry name" value="PRTPISMRASEI"/>
</dbReference>
<dbReference type="SMART" id="SM00437">
    <property type="entry name" value="TOP1Ac"/>
    <property type="match status" value="1"/>
</dbReference>
<dbReference type="InterPro" id="IPR013497">
    <property type="entry name" value="Topo_IA_cen"/>
</dbReference>
<comment type="catalytic activity">
    <reaction evidence="1">
        <text>ATP-independent breakage of single-stranded DNA, followed by passage and rejoining.</text>
        <dbReference type="EC" id="5.6.2.1"/>
    </reaction>
</comment>
<dbReference type="GO" id="GO:0046872">
    <property type="term" value="F:metal ion binding"/>
    <property type="evidence" value="ECO:0007669"/>
    <property type="project" value="UniProtKB-KW"/>
</dbReference>
<dbReference type="GO" id="GO:0006310">
    <property type="term" value="P:DNA recombination"/>
    <property type="evidence" value="ECO:0007669"/>
    <property type="project" value="TreeGrafter"/>
</dbReference>
<dbReference type="STRING" id="360107.CHAB381_0164"/>
<dbReference type="Gene3D" id="1.10.460.10">
    <property type="entry name" value="Topoisomerase I, domain 2"/>
    <property type="match status" value="1"/>
</dbReference>
<evidence type="ECO:0000256" key="4">
    <source>
        <dbReference type="ARBA" id="ARBA00022723"/>
    </source>
</evidence>
<keyword evidence="7 14" id="KW-0413">Isomerase</keyword>
<dbReference type="Gene3D" id="1.10.290.10">
    <property type="entry name" value="Topoisomerase I, domain 4"/>
    <property type="match status" value="1"/>
</dbReference>
<dbReference type="HOGENOM" id="CLU_002929_5_2_7"/>
<evidence type="ECO:0000256" key="5">
    <source>
        <dbReference type="ARBA" id="ARBA00023029"/>
    </source>
</evidence>
<dbReference type="InterPro" id="IPR013826">
    <property type="entry name" value="Topo_IA_cen_sub3"/>
</dbReference>
<evidence type="ECO:0000256" key="8">
    <source>
        <dbReference type="ARBA" id="ARBA00030003"/>
    </source>
</evidence>
<dbReference type="InterPro" id="IPR006171">
    <property type="entry name" value="TOPRIM_dom"/>
</dbReference>
<evidence type="ECO:0000256" key="9">
    <source>
        <dbReference type="ARBA" id="ARBA00031985"/>
    </source>
</evidence>
<dbReference type="NCBIfam" id="TIGR01056">
    <property type="entry name" value="topB"/>
    <property type="match status" value="1"/>
</dbReference>
<dbReference type="Gene3D" id="2.70.20.10">
    <property type="entry name" value="Topoisomerase I, domain 3"/>
    <property type="match status" value="1"/>
</dbReference>
<dbReference type="PROSITE" id="PS50880">
    <property type="entry name" value="TOPRIM"/>
    <property type="match status" value="1"/>
</dbReference>
<dbReference type="InterPro" id="IPR000380">
    <property type="entry name" value="Topo_IA"/>
</dbReference>
<dbReference type="EC" id="5.6.2.1" evidence="3"/>
<dbReference type="GO" id="GO:0006281">
    <property type="term" value="P:DNA repair"/>
    <property type="evidence" value="ECO:0007669"/>
    <property type="project" value="TreeGrafter"/>
</dbReference>
<dbReference type="NCBIfam" id="NF005829">
    <property type="entry name" value="PRK07726.1"/>
    <property type="match status" value="1"/>
</dbReference>
<dbReference type="InterPro" id="IPR013825">
    <property type="entry name" value="Topo_IA_cen_sub2"/>
</dbReference>
<evidence type="ECO:0000259" key="13">
    <source>
        <dbReference type="PROSITE" id="PS52039"/>
    </source>
</evidence>
<dbReference type="AlphaFoldDB" id="A7HZT1"/>
<evidence type="ECO:0000259" key="12">
    <source>
        <dbReference type="PROSITE" id="PS50880"/>
    </source>
</evidence>
<evidence type="ECO:0000256" key="3">
    <source>
        <dbReference type="ARBA" id="ARBA00012891"/>
    </source>
</evidence>
<dbReference type="PANTHER" id="PTHR11390">
    <property type="entry name" value="PROKARYOTIC DNA TOPOISOMERASE"/>
    <property type="match status" value="1"/>
</dbReference>
<dbReference type="SUPFAM" id="SSF56712">
    <property type="entry name" value="Prokaryotic type I DNA topoisomerase"/>
    <property type="match status" value="1"/>
</dbReference>
<comment type="similarity">
    <text evidence="2">Belongs to the type IA topoisomerase family.</text>
</comment>
<evidence type="ECO:0000256" key="10">
    <source>
        <dbReference type="ARBA" id="ARBA00032235"/>
    </source>
</evidence>
<accession>A7HZT1</accession>
<dbReference type="InterPro" id="IPR023405">
    <property type="entry name" value="Topo_IA_core_domain"/>
</dbReference>
<feature type="domain" description="Toprim" evidence="12">
    <location>
        <begin position="1"/>
        <end position="135"/>
    </location>
</feature>
<evidence type="ECO:0000313" key="15">
    <source>
        <dbReference type="Proteomes" id="UP000002407"/>
    </source>
</evidence>
<organism evidence="14 15">
    <name type="scientific">Campylobacter hominis (strain ATCC BAA-381 / DSM 21671 / CCUG 45161 / LMG 19568 / NCTC 13146 / CH001A)</name>
    <dbReference type="NCBI Taxonomy" id="360107"/>
    <lineage>
        <taxon>Bacteria</taxon>
        <taxon>Pseudomonadati</taxon>
        <taxon>Campylobacterota</taxon>
        <taxon>Epsilonproteobacteria</taxon>
        <taxon>Campylobacterales</taxon>
        <taxon>Campylobacteraceae</taxon>
        <taxon>Campylobacter</taxon>
    </lineage>
</organism>
<keyword evidence="4" id="KW-0479">Metal-binding</keyword>
<dbReference type="InterPro" id="IPR034144">
    <property type="entry name" value="TOPRIM_TopoIII"/>
</dbReference>
<keyword evidence="15" id="KW-1185">Reference proteome</keyword>
<dbReference type="PROSITE" id="PS52039">
    <property type="entry name" value="TOPO_IA_2"/>
    <property type="match status" value="1"/>
</dbReference>
<dbReference type="GO" id="GO:0043597">
    <property type="term" value="C:cytoplasmic replication fork"/>
    <property type="evidence" value="ECO:0007669"/>
    <property type="project" value="TreeGrafter"/>
</dbReference>
<dbReference type="KEGG" id="cha:CHAB381_0164"/>
<dbReference type="Gene3D" id="3.40.50.140">
    <property type="match status" value="1"/>
</dbReference>
<feature type="domain" description="Topo IA-type catalytic" evidence="13">
    <location>
        <begin position="152"/>
        <end position="603"/>
    </location>
</feature>
<dbReference type="GO" id="GO:0003917">
    <property type="term" value="F:DNA topoisomerase type I (single strand cut, ATP-independent) activity"/>
    <property type="evidence" value="ECO:0007669"/>
    <property type="project" value="UniProtKB-EC"/>
</dbReference>
<gene>
    <name evidence="14" type="ordered locus">CHAB381_0164</name>
</gene>
<dbReference type="CDD" id="cd03362">
    <property type="entry name" value="TOPRIM_TopoIA_TopoIII"/>
    <property type="match status" value="1"/>
</dbReference>
<evidence type="ECO:0000256" key="1">
    <source>
        <dbReference type="ARBA" id="ARBA00000213"/>
    </source>
</evidence>
<evidence type="ECO:0000256" key="6">
    <source>
        <dbReference type="ARBA" id="ARBA00023125"/>
    </source>
</evidence>
<dbReference type="GO" id="GO:0006265">
    <property type="term" value="P:DNA topological change"/>
    <property type="evidence" value="ECO:0007669"/>
    <property type="project" value="InterPro"/>
</dbReference>
<dbReference type="Pfam" id="PF01131">
    <property type="entry name" value="Topoisom_bac"/>
    <property type="match status" value="1"/>
</dbReference>
<dbReference type="SMART" id="SM00436">
    <property type="entry name" value="TOP1Bc"/>
    <property type="match status" value="1"/>
</dbReference>
<evidence type="ECO:0000256" key="7">
    <source>
        <dbReference type="ARBA" id="ARBA00023235"/>
    </source>
</evidence>
<dbReference type="PANTHER" id="PTHR11390:SF21">
    <property type="entry name" value="DNA TOPOISOMERASE 3-ALPHA"/>
    <property type="match status" value="1"/>
</dbReference>
<dbReference type="GO" id="GO:0003677">
    <property type="term" value="F:DNA binding"/>
    <property type="evidence" value="ECO:0007669"/>
    <property type="project" value="UniProtKB-KW"/>
</dbReference>
<keyword evidence="5" id="KW-0799">Topoisomerase</keyword>
<name>A7HZT1_CAMHC</name>
<dbReference type="Pfam" id="PF01751">
    <property type="entry name" value="Toprim"/>
    <property type="match status" value="1"/>
</dbReference>
<dbReference type="CDD" id="cd00186">
    <property type="entry name" value="TOP1Ac"/>
    <property type="match status" value="1"/>
</dbReference>
<dbReference type="Proteomes" id="UP000002407">
    <property type="component" value="Chromosome"/>
</dbReference>
<dbReference type="InterPro" id="IPR003601">
    <property type="entry name" value="Topo_IA_2"/>
</dbReference>
<dbReference type="InterPro" id="IPR005738">
    <property type="entry name" value="TopoIII"/>
</dbReference>
<reference evidence="15" key="1">
    <citation type="submission" date="2007-07" db="EMBL/GenBank/DDBJ databases">
        <title>Complete genome sequence of Campylobacter hominis ATCC BAA-381, a commensal isolated from the human gastrointestinal tract.</title>
        <authorList>
            <person name="Fouts D.E."/>
            <person name="Mongodin E.F."/>
            <person name="Puiu D."/>
            <person name="Sebastian Y."/>
            <person name="Miller W.G."/>
            <person name="Mandrell R.E."/>
            <person name="Nelson K.E."/>
        </authorList>
    </citation>
    <scope>NUCLEOTIDE SEQUENCE [LARGE SCALE GENOMIC DNA]</scope>
    <source>
        <strain evidence="15">ATCC BAA-381 / LMG 19568 / NCTC 13146 / CH001A</strain>
    </source>
</reference>
<dbReference type="SMART" id="SM00493">
    <property type="entry name" value="TOPRIM"/>
    <property type="match status" value="1"/>
</dbReference>
<protein>
    <recommendedName>
        <fullName evidence="3">DNA topoisomerase</fullName>
        <ecNumber evidence="3">5.6.2.1</ecNumber>
    </recommendedName>
    <alternativeName>
        <fullName evidence="11">Omega-protein</fullName>
    </alternativeName>
    <alternativeName>
        <fullName evidence="10">Relaxing enzyme</fullName>
    </alternativeName>
    <alternativeName>
        <fullName evidence="8">Swivelase</fullName>
    </alternativeName>
    <alternativeName>
        <fullName evidence="9">Untwisting enzyme</fullName>
    </alternativeName>
</protein>
<dbReference type="InterPro" id="IPR003602">
    <property type="entry name" value="Topo_IA_DNA-bd_dom"/>
</dbReference>
<proteinExistence type="inferred from homology"/>
<dbReference type="OrthoDB" id="9804262at2"/>
<dbReference type="InterPro" id="IPR013824">
    <property type="entry name" value="Topo_IA_cen_sub1"/>
</dbReference>
<dbReference type="RefSeq" id="WP_012108053.1">
    <property type="nucleotide sequence ID" value="NC_009714.1"/>
</dbReference>
<sequence>MKLFIAEKPALAKSIAAGIDGEYKNGDGFFQKGENIITWAFGHLLELYMPEDYDENFKKWDLKDLPLKIDEFKYKPIQSSKEQLKIICNLIKRSDVDTIINCGDADEEGQILIDEILKYANNKKPVLRLLLHDLTEKGVRSELKNMKSNNDFSNLSECGFARSIADWIVGINLTRAYTTKAQNNGYKGVISVGRVQTPILGLVVSRDLEREGHKSSFYYTLTGKFKTHQAEILANLKTDEKITDENEANEIKNICLGKNGILNVTNENKLEYPPLPYNLLNLQADCSKKFNFKPDKTLKITQDLREKYKCITYNRSDCEYLPVNMWESSTNVLNSIKSNLSDFENIIKNADPNLKSRAFNDEFITAHFAIIPTETTFDFNSMSKDEQNVYKLISKRYIAQFYEPMQYLQTNIEILINDYKFTTSKKKITKNGYLSLFSGENDSEQKNDDEVENSFDLSLLESGNCQTLNIEINKKQTKPKPYYTMPTLLKDLTSISKYVKDEKIKTLLKEKDKDKKGENGGIGTPATRSEHIKNLFEREYIREEKKSIISTKKGRDLIALAPKILSTPDMTALWYEQQLEIQNGNLSKDDFLNRVFDEVEEQIELIKNNALLDKNFNGIDKTYPCKCGKGFLQKRHSQKTGKDFWGCSNWKNGCSEIYPDLNGKPNIPKYFCPKCGSALNRWKNKKGDGYYWSCSGWKTKGCQIGFINDKNGKPEI</sequence>
<evidence type="ECO:0000256" key="11">
    <source>
        <dbReference type="ARBA" id="ARBA00032877"/>
    </source>
</evidence>
<evidence type="ECO:0000256" key="2">
    <source>
        <dbReference type="ARBA" id="ARBA00009446"/>
    </source>
</evidence>
<keyword evidence="6" id="KW-0238">DNA-binding</keyword>
<dbReference type="eggNOG" id="COG0550">
    <property type="taxonomic scope" value="Bacteria"/>
</dbReference>